<accession>A0AAE0XQG4</accession>
<protein>
    <submittedName>
        <fullName evidence="2">Uncharacterized protein</fullName>
    </submittedName>
</protein>
<evidence type="ECO:0000256" key="1">
    <source>
        <dbReference type="SAM" id="MobiDB-lite"/>
    </source>
</evidence>
<dbReference type="Proteomes" id="UP001283361">
    <property type="component" value="Unassembled WGS sequence"/>
</dbReference>
<sequence>DDPCSRPTHLDSVSSYTNYPSQQMTHVPDPPTWTVFQVTLSVAADDPCSRPTHLDSVSSYTNYPSQQMTHVPDPPTWTVFQVTLLVLHTVSRAEGATIGWRWVVALAGAGSNSFVTCGGASSPRPPSSPVPIH</sequence>
<gene>
    <name evidence="2" type="ORF">RRG08_065039</name>
</gene>
<feature type="non-terminal residue" evidence="2">
    <location>
        <position position="1"/>
    </location>
</feature>
<evidence type="ECO:0000313" key="3">
    <source>
        <dbReference type="Proteomes" id="UP001283361"/>
    </source>
</evidence>
<reference evidence="2" key="1">
    <citation type="journal article" date="2023" name="G3 (Bethesda)">
        <title>A reference genome for the long-term kleptoplast-retaining sea slug Elysia crispata morphotype clarki.</title>
        <authorList>
            <person name="Eastman K.E."/>
            <person name="Pendleton A.L."/>
            <person name="Shaikh M.A."/>
            <person name="Suttiyut T."/>
            <person name="Ogas R."/>
            <person name="Tomko P."/>
            <person name="Gavelis G."/>
            <person name="Widhalm J.R."/>
            <person name="Wisecaver J.H."/>
        </authorList>
    </citation>
    <scope>NUCLEOTIDE SEQUENCE</scope>
    <source>
        <strain evidence="2">ECLA1</strain>
    </source>
</reference>
<proteinExistence type="predicted"/>
<organism evidence="2 3">
    <name type="scientific">Elysia crispata</name>
    <name type="common">lettuce slug</name>
    <dbReference type="NCBI Taxonomy" id="231223"/>
    <lineage>
        <taxon>Eukaryota</taxon>
        <taxon>Metazoa</taxon>
        <taxon>Spiralia</taxon>
        <taxon>Lophotrochozoa</taxon>
        <taxon>Mollusca</taxon>
        <taxon>Gastropoda</taxon>
        <taxon>Heterobranchia</taxon>
        <taxon>Euthyneura</taxon>
        <taxon>Panpulmonata</taxon>
        <taxon>Sacoglossa</taxon>
        <taxon>Placobranchoidea</taxon>
        <taxon>Plakobranchidae</taxon>
        <taxon>Elysia</taxon>
    </lineage>
</organism>
<evidence type="ECO:0000313" key="2">
    <source>
        <dbReference type="EMBL" id="KAK3703212.1"/>
    </source>
</evidence>
<name>A0AAE0XQG4_9GAST</name>
<keyword evidence="3" id="KW-1185">Reference proteome</keyword>
<dbReference type="EMBL" id="JAWDGP010007841">
    <property type="protein sequence ID" value="KAK3703212.1"/>
    <property type="molecule type" value="Genomic_DNA"/>
</dbReference>
<feature type="region of interest" description="Disordered" evidence="1">
    <location>
        <begin position="1"/>
        <end position="24"/>
    </location>
</feature>
<feature type="compositionally biased region" description="Polar residues" evidence="1">
    <location>
        <begin position="11"/>
        <end position="24"/>
    </location>
</feature>
<dbReference type="AlphaFoldDB" id="A0AAE0XQG4"/>
<comment type="caution">
    <text evidence="2">The sequence shown here is derived from an EMBL/GenBank/DDBJ whole genome shotgun (WGS) entry which is preliminary data.</text>
</comment>